<feature type="compositionally biased region" description="Pro residues" evidence="3">
    <location>
        <begin position="678"/>
        <end position="689"/>
    </location>
</feature>
<dbReference type="Proteomes" id="UP001488838">
    <property type="component" value="Unassembled WGS sequence"/>
</dbReference>
<dbReference type="Pfam" id="PF13833">
    <property type="entry name" value="EF-hand_8"/>
    <property type="match status" value="1"/>
</dbReference>
<comment type="caution">
    <text evidence="5">The sequence shown here is derived from an EMBL/GenBank/DDBJ whole genome shotgun (WGS) entry which is preliminary data.</text>
</comment>
<feature type="non-terminal residue" evidence="5">
    <location>
        <position position="689"/>
    </location>
</feature>
<evidence type="ECO:0000256" key="1">
    <source>
        <dbReference type="ARBA" id="ARBA00022723"/>
    </source>
</evidence>
<dbReference type="InterPro" id="IPR029297">
    <property type="entry name" value="SPATA32"/>
</dbReference>
<sequence>NDSHHQPHTHKEEDDEAELLLPQPPFETFQQKAELPKKETLLKLYPGPGPVPQLEEMAPVVPSKPTPEAEGNCFIESPEPEGSRIKSLKPCEEELSSRPWSFFTNSSNREDEQICSTQVRSIRVQTSKHLFWANKLIQASEHSLQQALEKHRKNPLEKKSVCISQVLTDCAPLSSTPRASCTSLPTAIGLADLINFASSLAVASSSSKDLPNLKNMIKGTSEKSQETSTELCQPVQSIKYTQATQITQISTENQEKTPKDIMTRESWTQETRNVACSYLDFCKTGLKKATIEGEVKFVQAPSTSPQLQEAKEESPQKPRSLLTRDIREEQAGRVQKGRLQVQTSQLLQSELAAAMATKGDQTTSRAREFKDLEASNSYWSGPDTKSQRFYMSNSFNWSSSTEDSMIPLTPRELAAFQDIFKLFSCSPMGTVDMHSMKVALRNVGIQLGPQQMCEALRLADLDGDGIVSFKDFLGVLTDNHRLAQYMGQMKSNRVCESPGLQTLFLEVLLKLLKQGFVPSKLGQEVTRECPEFWIHFLGPRSSLAKDKYLPVLLAFSTCKMEEIEKWCLSPLSHFSPPSYYLKKQRALRLSTCSKSRARGQGRPARAHTGLTFFCQAERLSGLSSTQLARSLHTLYRAGGRSPYAQIPNLTGRPRPERKISNRTPSPDVRFPKPHQPGRPKLPPNLGPLS</sequence>
<feature type="non-terminal residue" evidence="5">
    <location>
        <position position="1"/>
    </location>
</feature>
<dbReference type="PROSITE" id="PS50222">
    <property type="entry name" value="EF_HAND_2"/>
    <property type="match status" value="1"/>
</dbReference>
<feature type="region of interest" description="Disordered" evidence="3">
    <location>
        <begin position="642"/>
        <end position="689"/>
    </location>
</feature>
<keyword evidence="6" id="KW-1185">Reference proteome</keyword>
<feature type="domain" description="EF-hand" evidence="4">
    <location>
        <begin position="447"/>
        <end position="482"/>
    </location>
</feature>
<dbReference type="GO" id="GO:0003779">
    <property type="term" value="F:actin binding"/>
    <property type="evidence" value="ECO:0007669"/>
    <property type="project" value="TreeGrafter"/>
</dbReference>
<accession>A0AAW0I2I1</accession>
<dbReference type="AlphaFoldDB" id="A0AAW0I2I1"/>
<dbReference type="InterPro" id="IPR011992">
    <property type="entry name" value="EF-hand-dom_pair"/>
</dbReference>
<name>A0AAW0I2I1_MYOGA</name>
<feature type="compositionally biased region" description="Basic and acidic residues" evidence="3">
    <location>
        <begin position="1"/>
        <end position="12"/>
    </location>
</feature>
<evidence type="ECO:0000313" key="6">
    <source>
        <dbReference type="Proteomes" id="UP001488838"/>
    </source>
</evidence>
<dbReference type="PROSITE" id="PS00018">
    <property type="entry name" value="EF_HAND_1"/>
    <property type="match status" value="1"/>
</dbReference>
<dbReference type="SUPFAM" id="SSF47473">
    <property type="entry name" value="EF-hand"/>
    <property type="match status" value="1"/>
</dbReference>
<dbReference type="GO" id="GO:0005509">
    <property type="term" value="F:calcium ion binding"/>
    <property type="evidence" value="ECO:0007669"/>
    <property type="project" value="InterPro"/>
</dbReference>
<protein>
    <recommendedName>
        <fullName evidence="4">EF-hand domain-containing protein</fullName>
    </recommendedName>
</protein>
<dbReference type="PANTHER" id="PTHR37338">
    <property type="entry name" value="SPERMATOGENESIS-ASSOCIATED PROTEIN 32"/>
    <property type="match status" value="1"/>
</dbReference>
<dbReference type="EMBL" id="JBBHLL010000239">
    <property type="protein sequence ID" value="KAK7808465.1"/>
    <property type="molecule type" value="Genomic_DNA"/>
</dbReference>
<evidence type="ECO:0000259" key="4">
    <source>
        <dbReference type="PROSITE" id="PS50222"/>
    </source>
</evidence>
<dbReference type="InterPro" id="IPR002048">
    <property type="entry name" value="EF_hand_dom"/>
</dbReference>
<keyword evidence="1" id="KW-0479">Metal-binding</keyword>
<reference evidence="5 6" key="1">
    <citation type="journal article" date="2023" name="bioRxiv">
        <title>Conserved and derived expression patterns and positive selection on dental genes reveal complex evolutionary context of ever-growing rodent molars.</title>
        <authorList>
            <person name="Calamari Z.T."/>
            <person name="Song A."/>
            <person name="Cohen E."/>
            <person name="Akter M."/>
            <person name="Roy R.D."/>
            <person name="Hallikas O."/>
            <person name="Christensen M.M."/>
            <person name="Li P."/>
            <person name="Marangoni P."/>
            <person name="Jernvall J."/>
            <person name="Klein O.D."/>
        </authorList>
    </citation>
    <scope>NUCLEOTIDE SEQUENCE [LARGE SCALE GENOMIC DNA]</scope>
    <source>
        <strain evidence="5">V071</strain>
    </source>
</reference>
<gene>
    <name evidence="5" type="ORF">U0070_019722</name>
</gene>
<dbReference type="InterPro" id="IPR018247">
    <property type="entry name" value="EF_Hand_1_Ca_BS"/>
</dbReference>
<dbReference type="GO" id="GO:0048471">
    <property type="term" value="C:perinuclear region of cytoplasm"/>
    <property type="evidence" value="ECO:0007669"/>
    <property type="project" value="TreeGrafter"/>
</dbReference>
<feature type="compositionally biased region" description="Basic and acidic residues" evidence="3">
    <location>
        <begin position="309"/>
        <end position="323"/>
    </location>
</feature>
<evidence type="ECO:0000313" key="5">
    <source>
        <dbReference type="EMBL" id="KAK7808465.1"/>
    </source>
</evidence>
<proteinExistence type="predicted"/>
<feature type="region of interest" description="Disordered" evidence="3">
    <location>
        <begin position="1"/>
        <end position="23"/>
    </location>
</feature>
<dbReference type="Pfam" id="PF15310">
    <property type="entry name" value="VAD1-2"/>
    <property type="match status" value="1"/>
</dbReference>
<dbReference type="GO" id="GO:0007283">
    <property type="term" value="P:spermatogenesis"/>
    <property type="evidence" value="ECO:0007669"/>
    <property type="project" value="InterPro"/>
</dbReference>
<dbReference type="PANTHER" id="PTHR37338:SF1">
    <property type="entry name" value="SPERMATOGENESIS-ASSOCIATED PROTEIN 32"/>
    <property type="match status" value="1"/>
</dbReference>
<feature type="region of interest" description="Disordered" evidence="3">
    <location>
        <begin position="46"/>
        <end position="69"/>
    </location>
</feature>
<feature type="region of interest" description="Disordered" evidence="3">
    <location>
        <begin position="301"/>
        <end position="323"/>
    </location>
</feature>
<keyword evidence="2" id="KW-0106">Calcium</keyword>
<organism evidence="5 6">
    <name type="scientific">Myodes glareolus</name>
    <name type="common">Bank vole</name>
    <name type="synonym">Clethrionomys glareolus</name>
    <dbReference type="NCBI Taxonomy" id="447135"/>
    <lineage>
        <taxon>Eukaryota</taxon>
        <taxon>Metazoa</taxon>
        <taxon>Chordata</taxon>
        <taxon>Craniata</taxon>
        <taxon>Vertebrata</taxon>
        <taxon>Euteleostomi</taxon>
        <taxon>Mammalia</taxon>
        <taxon>Eutheria</taxon>
        <taxon>Euarchontoglires</taxon>
        <taxon>Glires</taxon>
        <taxon>Rodentia</taxon>
        <taxon>Myomorpha</taxon>
        <taxon>Muroidea</taxon>
        <taxon>Cricetidae</taxon>
        <taxon>Arvicolinae</taxon>
        <taxon>Myodes</taxon>
    </lineage>
</organism>
<dbReference type="Gene3D" id="1.10.238.10">
    <property type="entry name" value="EF-hand"/>
    <property type="match status" value="1"/>
</dbReference>
<evidence type="ECO:0000256" key="2">
    <source>
        <dbReference type="ARBA" id="ARBA00022837"/>
    </source>
</evidence>
<evidence type="ECO:0000256" key="3">
    <source>
        <dbReference type="SAM" id="MobiDB-lite"/>
    </source>
</evidence>